<dbReference type="Proteomes" id="UP000662857">
    <property type="component" value="Chromosome"/>
</dbReference>
<keyword evidence="2" id="KW-0732">Signal</keyword>
<dbReference type="RefSeq" id="WP_239676491.1">
    <property type="nucleotide sequence ID" value="NZ_CP070499.1"/>
</dbReference>
<organism evidence="3 4">
    <name type="scientific">Natronosporangium hydrolyticum</name>
    <dbReference type="NCBI Taxonomy" id="2811111"/>
    <lineage>
        <taxon>Bacteria</taxon>
        <taxon>Bacillati</taxon>
        <taxon>Actinomycetota</taxon>
        <taxon>Actinomycetes</taxon>
        <taxon>Micromonosporales</taxon>
        <taxon>Micromonosporaceae</taxon>
        <taxon>Natronosporangium</taxon>
    </lineage>
</organism>
<evidence type="ECO:0000256" key="1">
    <source>
        <dbReference type="SAM" id="MobiDB-lite"/>
    </source>
</evidence>
<dbReference type="SUPFAM" id="SSF56601">
    <property type="entry name" value="beta-lactamase/transpeptidase-like"/>
    <property type="match status" value="1"/>
</dbReference>
<feature type="chain" id="PRO_5034907210" description="Serine hydrolase" evidence="2">
    <location>
        <begin position="28"/>
        <end position="325"/>
    </location>
</feature>
<feature type="region of interest" description="Disordered" evidence="1">
    <location>
        <begin position="27"/>
        <end position="74"/>
    </location>
</feature>
<feature type="signal peptide" evidence="2">
    <location>
        <begin position="1"/>
        <end position="27"/>
    </location>
</feature>
<accession>A0A895YDW6</accession>
<protein>
    <recommendedName>
        <fullName evidence="5">Serine hydrolase</fullName>
    </recommendedName>
</protein>
<name>A0A895YDW6_9ACTN</name>
<dbReference type="EMBL" id="CP070499">
    <property type="protein sequence ID" value="QSB14362.1"/>
    <property type="molecule type" value="Genomic_DNA"/>
</dbReference>
<dbReference type="Gene3D" id="3.40.710.10">
    <property type="entry name" value="DD-peptidase/beta-lactamase superfamily"/>
    <property type="match status" value="1"/>
</dbReference>
<dbReference type="AlphaFoldDB" id="A0A895YDW6"/>
<dbReference type="KEGG" id="nhy:JQS43_23175"/>
<feature type="compositionally biased region" description="Pro residues" evidence="1">
    <location>
        <begin position="54"/>
        <end position="74"/>
    </location>
</feature>
<keyword evidence="4" id="KW-1185">Reference proteome</keyword>
<evidence type="ECO:0008006" key="5">
    <source>
        <dbReference type="Google" id="ProtNLM"/>
    </source>
</evidence>
<reference evidence="3" key="1">
    <citation type="submission" date="2021-02" db="EMBL/GenBank/DDBJ databases">
        <title>Natrosporangium hydrolyticum gen. nov., sp. nov, a haloalkaliphilic actinobacterium from a soda solonchak soil.</title>
        <authorList>
            <person name="Sorokin D.Y."/>
            <person name="Khijniak T.V."/>
            <person name="Zakharycheva A.P."/>
            <person name="Boueva O.V."/>
            <person name="Ariskina E.V."/>
            <person name="Hahnke R.L."/>
            <person name="Bunk B."/>
            <person name="Sproer C."/>
            <person name="Schumann P."/>
            <person name="Evtushenko L.I."/>
            <person name="Kublanov I.V."/>
        </authorList>
    </citation>
    <scope>NUCLEOTIDE SEQUENCE</scope>
    <source>
        <strain evidence="3">DSM 106523</strain>
    </source>
</reference>
<proteinExistence type="predicted"/>
<evidence type="ECO:0000313" key="4">
    <source>
        <dbReference type="Proteomes" id="UP000662857"/>
    </source>
</evidence>
<evidence type="ECO:0000256" key="2">
    <source>
        <dbReference type="SAM" id="SignalP"/>
    </source>
</evidence>
<sequence length="325" mass="35291">MRARIAIAAAVAAAALLASTAVSTAVAGGRDSDGDLDQPLAQPGMWLPEFTEPEPAPAPSPEPTPAAWLDPPPPVSVDSDGFFSWAALDRTTGDAAGSDNADETSSTESVIKAWIVADHLRRVHAAGDEPTDRELRDGRLAIRDSHNGTTQRLYNKNGRDDVVDRMVEICELTDTHTPEGDEGWWSRTEMSARDMTLLGECLADGRAAGPEWTDWVLAEMRNVRGTTDPEDQRAEEGFEGGRWGIIDALPDEQADEVAIKNGWTRIGRTDSWHLNCLAVTDEWVIAVVMRYPAKNSLDYGAERCASVAEQLFAPPRAPEPVSEFS</sequence>
<gene>
    <name evidence="3" type="ORF">JQS43_23175</name>
</gene>
<evidence type="ECO:0000313" key="3">
    <source>
        <dbReference type="EMBL" id="QSB14362.1"/>
    </source>
</evidence>
<dbReference type="InterPro" id="IPR012338">
    <property type="entry name" value="Beta-lactam/transpept-like"/>
</dbReference>